<protein>
    <submittedName>
        <fullName evidence="1">Uncharacterized protein</fullName>
    </submittedName>
</protein>
<keyword evidence="2" id="KW-1185">Reference proteome</keyword>
<evidence type="ECO:0000313" key="1">
    <source>
        <dbReference type="EMBL" id="GLL00953.1"/>
    </source>
</evidence>
<proteinExistence type="predicted"/>
<dbReference type="AlphaFoldDB" id="A0A9W6KG86"/>
<name>A0A9W6KG86_9ACTN</name>
<gene>
    <name evidence="1" type="ORF">GCM10017581_026940</name>
</gene>
<evidence type="ECO:0000313" key="2">
    <source>
        <dbReference type="Proteomes" id="UP001143480"/>
    </source>
</evidence>
<dbReference type="EMBL" id="BSFP01000012">
    <property type="protein sequence ID" value="GLL00953.1"/>
    <property type="molecule type" value="Genomic_DNA"/>
</dbReference>
<sequence>MTQAVRVYVVLGETATACVHWAVSAVPGLALSAAAPEWTVPAAALTVPLHDHPVSPDSNPGSPTALAPALAGSTIAVMPTTAATLAQPAATARPLHLRIHR</sequence>
<dbReference type="Proteomes" id="UP001143480">
    <property type="component" value="Unassembled WGS sequence"/>
</dbReference>
<organism evidence="1 2">
    <name type="scientific">Dactylosporangium matsuzakiense</name>
    <dbReference type="NCBI Taxonomy" id="53360"/>
    <lineage>
        <taxon>Bacteria</taxon>
        <taxon>Bacillati</taxon>
        <taxon>Actinomycetota</taxon>
        <taxon>Actinomycetes</taxon>
        <taxon>Micromonosporales</taxon>
        <taxon>Micromonosporaceae</taxon>
        <taxon>Dactylosporangium</taxon>
    </lineage>
</organism>
<accession>A0A9W6KG86</accession>
<reference evidence="1" key="2">
    <citation type="submission" date="2023-01" db="EMBL/GenBank/DDBJ databases">
        <authorList>
            <person name="Sun Q."/>
            <person name="Evtushenko L."/>
        </authorList>
    </citation>
    <scope>NUCLEOTIDE SEQUENCE</scope>
    <source>
        <strain evidence="1">VKM Ac-1321</strain>
    </source>
</reference>
<reference evidence="1" key="1">
    <citation type="journal article" date="2014" name="Int. J. Syst. Evol. Microbiol.">
        <title>Complete genome sequence of Corynebacterium casei LMG S-19264T (=DSM 44701T), isolated from a smear-ripened cheese.</title>
        <authorList>
            <consortium name="US DOE Joint Genome Institute (JGI-PGF)"/>
            <person name="Walter F."/>
            <person name="Albersmeier A."/>
            <person name="Kalinowski J."/>
            <person name="Ruckert C."/>
        </authorList>
    </citation>
    <scope>NUCLEOTIDE SEQUENCE</scope>
    <source>
        <strain evidence="1">VKM Ac-1321</strain>
    </source>
</reference>
<comment type="caution">
    <text evidence="1">The sequence shown here is derived from an EMBL/GenBank/DDBJ whole genome shotgun (WGS) entry which is preliminary data.</text>
</comment>